<sequence length="907" mass="104999">MARKKKREIEEEISVTEEGKMVIPSRSKTRKRTKIDVNESQIELATLSSSRRESKRRKVNENKKIQQNIEPNDTIQSVAKKVKIEKNLKSLTKKNLKEVNNKILSVNGMSDEESKQKTEPKAKKLTKSKKSMSDENEFKIKNAQVLLKKLVIKQENNHSENESSSSNPTDSGISSDQMVKVEKILSKNKYLIKTETPSCSKDSNSSNIGNDASSSESEWEDVEENKEQALEDYNPVIPKEGVEITIDCPDLKIRRRKKKEFDEMDYIRLYVNRMRKEAQMNVHKTHLLCLLAHGFYVNDLLNSTILKGIALSILPTEILTLTSGKKIDKIDINGIEKIVKWFRSSFSYNTERDSFVNISNNLVKCFETKKAFNTSEYNLMFIVFARSLGFKTRLCVSLYPVSHKAQNLIKKRNNKKSEKKTESATCEEVNEPKSNSSEQKPNKEKTQELKPKKEKTHEQKPKKEKNHKQEPKPKKKATKKIQKSIAFDEKESKKFRPRRSVGKSYKENSCESADDPEDEDFKVEEEDVDFEKPKLYRKSSTKTPRKSNRKILSSDSECSSPQSSAYAPDKVICWAEIYSKKDKQWIFIECINNILNKPYDIESYVPQPVIYILGIDNSSYVKDLTRRYCKDYMTSTIKLRADSEWWDETLTPFLPPNSKLDKDEEKSLDNMLINQPLPTTVSGFKNHPLYALKRHLLKFEAIYPPDAVTVGFIRGEPVYPRECVCQLHSRETWLKEARTVKIGEEPYKIVKARPKWDKIAGVFRTDLPLEIFGFWQTQPYEPPTAVDGKVPRNEYGNVELFKPCMLPKGTVHLRLPGLNRIAKKLGIDCSSAVVGFDISKFSVHPVYDGFVICEEFKDTIIAAWEEEQENIRKRDEEKREKRIYGNWKKLIKGLLIRERIKLKYEAP</sequence>
<dbReference type="InterPro" id="IPR038765">
    <property type="entry name" value="Papain-like_cys_pep_sf"/>
</dbReference>
<evidence type="ECO:0000256" key="1">
    <source>
        <dbReference type="ARBA" id="ARBA00004123"/>
    </source>
</evidence>
<evidence type="ECO:0000256" key="6">
    <source>
        <dbReference type="ARBA" id="ARBA00023204"/>
    </source>
</evidence>
<evidence type="ECO:0000256" key="3">
    <source>
        <dbReference type="ARBA" id="ARBA00022553"/>
    </source>
</evidence>
<evidence type="ECO:0000313" key="13">
    <source>
        <dbReference type="Proteomes" id="UP001054837"/>
    </source>
</evidence>
<comment type="caution">
    <text evidence="12">The sequence shown here is derived from an EMBL/GenBank/DDBJ whole genome shotgun (WGS) entry which is preliminary data.</text>
</comment>
<keyword evidence="5" id="KW-0238">DNA-binding</keyword>
<dbReference type="InterPro" id="IPR018326">
    <property type="entry name" value="Rad4_beta-hairpin_dom1"/>
</dbReference>
<keyword evidence="6" id="KW-0234">DNA repair</keyword>
<evidence type="ECO:0000256" key="7">
    <source>
        <dbReference type="ARBA" id="ARBA00023242"/>
    </source>
</evidence>
<comment type="similarity">
    <text evidence="2">Belongs to the XPC family.</text>
</comment>
<feature type="compositionally biased region" description="Basic residues" evidence="8">
    <location>
        <begin position="473"/>
        <end position="482"/>
    </location>
</feature>
<dbReference type="SMART" id="SM01030">
    <property type="entry name" value="BHD_1"/>
    <property type="match status" value="1"/>
</dbReference>
<dbReference type="AlphaFoldDB" id="A0AAV4VNT9"/>
<dbReference type="GO" id="GO:0003697">
    <property type="term" value="F:single-stranded DNA binding"/>
    <property type="evidence" value="ECO:0007669"/>
    <property type="project" value="TreeGrafter"/>
</dbReference>
<dbReference type="Gene3D" id="2.20.20.110">
    <property type="entry name" value="Rad4, beta-hairpin domain BHD1"/>
    <property type="match status" value="1"/>
</dbReference>
<dbReference type="GO" id="GO:0000111">
    <property type="term" value="C:nucleotide-excision repair factor 2 complex"/>
    <property type="evidence" value="ECO:0007669"/>
    <property type="project" value="TreeGrafter"/>
</dbReference>
<organism evidence="12 13">
    <name type="scientific">Caerostris darwini</name>
    <dbReference type="NCBI Taxonomy" id="1538125"/>
    <lineage>
        <taxon>Eukaryota</taxon>
        <taxon>Metazoa</taxon>
        <taxon>Ecdysozoa</taxon>
        <taxon>Arthropoda</taxon>
        <taxon>Chelicerata</taxon>
        <taxon>Arachnida</taxon>
        <taxon>Araneae</taxon>
        <taxon>Araneomorphae</taxon>
        <taxon>Entelegynae</taxon>
        <taxon>Araneoidea</taxon>
        <taxon>Araneidae</taxon>
        <taxon>Caerostris</taxon>
    </lineage>
</organism>
<name>A0AAV4VNT9_9ARAC</name>
<dbReference type="GO" id="GO:0006289">
    <property type="term" value="P:nucleotide-excision repair"/>
    <property type="evidence" value="ECO:0007669"/>
    <property type="project" value="InterPro"/>
</dbReference>
<dbReference type="Pfam" id="PF10404">
    <property type="entry name" value="BHD_2"/>
    <property type="match status" value="1"/>
</dbReference>
<keyword evidence="13" id="KW-1185">Reference proteome</keyword>
<feature type="compositionally biased region" description="Basic and acidic residues" evidence="8">
    <location>
        <begin position="112"/>
        <end position="122"/>
    </location>
</feature>
<dbReference type="FunFam" id="3.30.70.2460:FF:000001">
    <property type="entry name" value="DNA repair protein Rad4 family"/>
    <property type="match status" value="1"/>
</dbReference>
<dbReference type="FunFam" id="2.20.20.110:FF:000001">
    <property type="entry name" value="DNA repair protein complementing XP-C cells"/>
    <property type="match status" value="1"/>
</dbReference>
<dbReference type="InterPro" id="IPR036985">
    <property type="entry name" value="Transglutaminase-like_sf"/>
</dbReference>
<evidence type="ECO:0000259" key="11">
    <source>
        <dbReference type="SMART" id="SM01032"/>
    </source>
</evidence>
<dbReference type="GO" id="GO:0003684">
    <property type="term" value="F:damaged DNA binding"/>
    <property type="evidence" value="ECO:0007669"/>
    <property type="project" value="InterPro"/>
</dbReference>
<comment type="subcellular location">
    <subcellularLocation>
        <location evidence="1">Nucleus</location>
    </subcellularLocation>
</comment>
<dbReference type="InterPro" id="IPR018325">
    <property type="entry name" value="Rad4/PNGase_transGLS-fold"/>
</dbReference>
<dbReference type="SMART" id="SM01031">
    <property type="entry name" value="BHD_2"/>
    <property type="match status" value="1"/>
</dbReference>
<dbReference type="Pfam" id="PF10403">
    <property type="entry name" value="BHD_1"/>
    <property type="match status" value="1"/>
</dbReference>
<dbReference type="NCBIfam" id="TIGR00605">
    <property type="entry name" value="rad4"/>
    <property type="match status" value="1"/>
</dbReference>
<dbReference type="InterPro" id="IPR018026">
    <property type="entry name" value="DNA_repair_Rad4-like"/>
</dbReference>
<dbReference type="Pfam" id="PF10405">
    <property type="entry name" value="BHD_3"/>
    <property type="match status" value="1"/>
</dbReference>
<dbReference type="GO" id="GO:0005737">
    <property type="term" value="C:cytoplasm"/>
    <property type="evidence" value="ECO:0007669"/>
    <property type="project" value="TreeGrafter"/>
</dbReference>
<keyword evidence="4" id="KW-0227">DNA damage</keyword>
<feature type="domain" description="Rad4 beta-hairpin" evidence="10">
    <location>
        <begin position="727"/>
        <end position="783"/>
    </location>
</feature>
<dbReference type="InterPro" id="IPR018327">
    <property type="entry name" value="BHD_2"/>
</dbReference>
<accession>A0AAV4VNT9</accession>
<protein>
    <submittedName>
        <fullName evidence="12">DNA repair protein complementing XP-C cells</fullName>
    </submittedName>
</protein>
<feature type="region of interest" description="Disordered" evidence="8">
    <location>
        <begin position="105"/>
        <end position="138"/>
    </location>
</feature>
<dbReference type="Gene3D" id="3.30.70.2460">
    <property type="entry name" value="Rad4, beta-hairpin domain BHD3"/>
    <property type="match status" value="1"/>
</dbReference>
<dbReference type="InterPro" id="IPR018328">
    <property type="entry name" value="Rad4_beta-hairpin_dom3"/>
</dbReference>
<evidence type="ECO:0000259" key="9">
    <source>
        <dbReference type="SMART" id="SM01030"/>
    </source>
</evidence>
<evidence type="ECO:0000259" key="10">
    <source>
        <dbReference type="SMART" id="SM01031"/>
    </source>
</evidence>
<reference evidence="12 13" key="1">
    <citation type="submission" date="2021-06" db="EMBL/GenBank/DDBJ databases">
        <title>Caerostris darwini draft genome.</title>
        <authorList>
            <person name="Kono N."/>
            <person name="Arakawa K."/>
        </authorList>
    </citation>
    <scope>NUCLEOTIDE SEQUENCE [LARGE SCALE GENOMIC DNA]</scope>
</reference>
<feature type="domain" description="Rad4 beta-hairpin" evidence="11">
    <location>
        <begin position="790"/>
        <end position="864"/>
    </location>
</feature>
<evidence type="ECO:0000256" key="8">
    <source>
        <dbReference type="SAM" id="MobiDB-lite"/>
    </source>
</evidence>
<feature type="compositionally biased region" description="Basic and acidic residues" evidence="8">
    <location>
        <begin position="440"/>
        <end position="472"/>
    </location>
</feature>
<feature type="compositionally biased region" description="Acidic residues" evidence="8">
    <location>
        <begin position="512"/>
        <end position="529"/>
    </location>
</feature>
<gene>
    <name evidence="12" type="primary">XPC</name>
    <name evidence="12" type="ORF">CDAR_72931</name>
</gene>
<dbReference type="Proteomes" id="UP001054837">
    <property type="component" value="Unassembled WGS sequence"/>
</dbReference>
<feature type="region of interest" description="Disordered" evidence="8">
    <location>
        <begin position="151"/>
        <end position="176"/>
    </location>
</feature>
<evidence type="ECO:0000256" key="4">
    <source>
        <dbReference type="ARBA" id="ARBA00022763"/>
    </source>
</evidence>
<evidence type="ECO:0000313" key="12">
    <source>
        <dbReference type="EMBL" id="GIY71892.1"/>
    </source>
</evidence>
<dbReference type="GO" id="GO:0006298">
    <property type="term" value="P:mismatch repair"/>
    <property type="evidence" value="ECO:0007669"/>
    <property type="project" value="TreeGrafter"/>
</dbReference>
<keyword evidence="3" id="KW-0597">Phosphoprotein</keyword>
<dbReference type="Gene3D" id="3.90.260.10">
    <property type="entry name" value="Transglutaminase-like"/>
    <property type="match status" value="1"/>
</dbReference>
<evidence type="ECO:0000256" key="5">
    <source>
        <dbReference type="ARBA" id="ARBA00023125"/>
    </source>
</evidence>
<feature type="compositionally biased region" description="Polar residues" evidence="8">
    <location>
        <begin position="196"/>
        <end position="212"/>
    </location>
</feature>
<dbReference type="GO" id="GO:0071942">
    <property type="term" value="C:XPC complex"/>
    <property type="evidence" value="ECO:0007669"/>
    <property type="project" value="TreeGrafter"/>
</dbReference>
<dbReference type="InterPro" id="IPR042488">
    <property type="entry name" value="Rad4_BHD3_sf"/>
</dbReference>
<dbReference type="EMBL" id="BPLQ01013406">
    <property type="protein sequence ID" value="GIY71892.1"/>
    <property type="molecule type" value="Genomic_DNA"/>
</dbReference>
<dbReference type="SMART" id="SM01032">
    <property type="entry name" value="BHD_3"/>
    <property type="match status" value="1"/>
</dbReference>
<keyword evidence="7" id="KW-0539">Nucleus</keyword>
<dbReference type="SUPFAM" id="SSF54001">
    <property type="entry name" value="Cysteine proteinases"/>
    <property type="match status" value="1"/>
</dbReference>
<feature type="region of interest" description="Disordered" evidence="8">
    <location>
        <begin position="410"/>
        <end position="564"/>
    </location>
</feature>
<dbReference type="PANTHER" id="PTHR12135:SF0">
    <property type="entry name" value="DNA REPAIR PROTEIN COMPLEMENTING XP-C CELLS"/>
    <property type="match status" value="1"/>
</dbReference>
<feature type="compositionally biased region" description="Low complexity" evidence="8">
    <location>
        <begin position="553"/>
        <end position="564"/>
    </location>
</feature>
<dbReference type="Pfam" id="PF03835">
    <property type="entry name" value="Rad4"/>
    <property type="match status" value="1"/>
</dbReference>
<feature type="region of interest" description="Disordered" evidence="8">
    <location>
        <begin position="196"/>
        <end position="225"/>
    </location>
</feature>
<feature type="compositionally biased region" description="Basic residues" evidence="8">
    <location>
        <begin position="535"/>
        <end position="549"/>
    </location>
</feature>
<evidence type="ECO:0000256" key="2">
    <source>
        <dbReference type="ARBA" id="ARBA00009525"/>
    </source>
</evidence>
<dbReference type="PANTHER" id="PTHR12135">
    <property type="entry name" value="DNA REPAIR PROTEIN XP-C / RAD4"/>
    <property type="match status" value="1"/>
</dbReference>
<feature type="domain" description="Rad4 beta-hairpin" evidence="9">
    <location>
        <begin position="673"/>
        <end position="725"/>
    </location>
</feature>
<dbReference type="InterPro" id="IPR004583">
    <property type="entry name" value="DNA_repair_Rad4"/>
</dbReference>
<proteinExistence type="inferred from homology"/>